<evidence type="ECO:0000313" key="2">
    <source>
        <dbReference type="EMBL" id="MFC4699304.1"/>
    </source>
</evidence>
<dbReference type="Gene3D" id="3.40.50.300">
    <property type="entry name" value="P-loop containing nucleotide triphosphate hydrolases"/>
    <property type="match status" value="1"/>
</dbReference>
<dbReference type="PANTHER" id="PTHR30050:SF5">
    <property type="entry name" value="DNAA REGULATORY INACTIVATOR HDA"/>
    <property type="match status" value="1"/>
</dbReference>
<protein>
    <submittedName>
        <fullName evidence="2">DnaA regulatory inactivator Hda</fullName>
    </submittedName>
</protein>
<dbReference type="Gene3D" id="1.10.8.60">
    <property type="match status" value="1"/>
</dbReference>
<accession>A0ABV9LT29</accession>
<dbReference type="SUPFAM" id="SSF52540">
    <property type="entry name" value="P-loop containing nucleoside triphosphate hydrolases"/>
    <property type="match status" value="1"/>
</dbReference>
<dbReference type="PANTHER" id="PTHR30050">
    <property type="entry name" value="CHROMOSOMAL REPLICATION INITIATOR PROTEIN DNAA"/>
    <property type="match status" value="1"/>
</dbReference>
<feature type="domain" description="AAA+ ATPase" evidence="1">
    <location>
        <begin position="50"/>
        <end position="168"/>
    </location>
</feature>
<organism evidence="2 3">
    <name type="scientific">Glaciecola siphonariae</name>
    <dbReference type="NCBI Taxonomy" id="521012"/>
    <lineage>
        <taxon>Bacteria</taxon>
        <taxon>Pseudomonadati</taxon>
        <taxon>Pseudomonadota</taxon>
        <taxon>Gammaproteobacteria</taxon>
        <taxon>Alteromonadales</taxon>
        <taxon>Alteromonadaceae</taxon>
        <taxon>Glaciecola</taxon>
    </lineage>
</organism>
<reference evidence="3" key="1">
    <citation type="journal article" date="2019" name="Int. J. Syst. Evol. Microbiol.">
        <title>The Global Catalogue of Microorganisms (GCM) 10K type strain sequencing project: providing services to taxonomists for standard genome sequencing and annotation.</title>
        <authorList>
            <consortium name="The Broad Institute Genomics Platform"/>
            <consortium name="The Broad Institute Genome Sequencing Center for Infectious Disease"/>
            <person name="Wu L."/>
            <person name="Ma J."/>
        </authorList>
    </citation>
    <scope>NUCLEOTIDE SEQUENCE [LARGE SCALE GENOMIC DNA]</scope>
    <source>
        <strain evidence="3">KACC 12507</strain>
    </source>
</reference>
<evidence type="ECO:0000259" key="1">
    <source>
        <dbReference type="SMART" id="SM00382"/>
    </source>
</evidence>
<dbReference type="Pfam" id="PF00308">
    <property type="entry name" value="Bac_DnaA"/>
    <property type="match status" value="1"/>
</dbReference>
<dbReference type="InterPro" id="IPR027417">
    <property type="entry name" value="P-loop_NTPase"/>
</dbReference>
<sequence>MQLVLPVLQTHDFSLDNFVAGSNQGVVQHLQNSVCHSADKASGVNTSAGAAPITYLYGCSGVGKTHLLLAMHQHAEAQGFSARYVDIEQVRKLPAQLIQGLGQHDVICIDNIHLIAEDREWQIALFDTLNQFLEQNPCHCIVSAKSAVKYIEFSLADLASRLQWGTSFQLRDMEEGDKIEALRLHFSERGVSVQNELLVFLLRRCERDMHKLVELVSTLDSMSLQQHRKLTIPFVKEALGL</sequence>
<dbReference type="SMART" id="SM00382">
    <property type="entry name" value="AAA"/>
    <property type="match status" value="1"/>
</dbReference>
<name>A0ABV9LT29_9ALTE</name>
<dbReference type="InterPro" id="IPR055199">
    <property type="entry name" value="Hda_lid"/>
</dbReference>
<dbReference type="InterPro" id="IPR003593">
    <property type="entry name" value="AAA+_ATPase"/>
</dbReference>
<dbReference type="RefSeq" id="WP_382406054.1">
    <property type="nucleotide sequence ID" value="NZ_JBHSGU010000002.1"/>
</dbReference>
<dbReference type="NCBIfam" id="TIGR03420">
    <property type="entry name" value="DnaA_homol_Hda"/>
    <property type="match status" value="1"/>
</dbReference>
<dbReference type="Pfam" id="PF22688">
    <property type="entry name" value="Hda_lid"/>
    <property type="match status" value="1"/>
</dbReference>
<dbReference type="CDD" id="cd00009">
    <property type="entry name" value="AAA"/>
    <property type="match status" value="1"/>
</dbReference>
<gene>
    <name evidence="2" type="primary">hda</name>
    <name evidence="2" type="ORF">ACFO4O_03915</name>
</gene>
<proteinExistence type="predicted"/>
<dbReference type="InterPro" id="IPR017788">
    <property type="entry name" value="Hda"/>
</dbReference>
<dbReference type="EMBL" id="JBHSGU010000002">
    <property type="protein sequence ID" value="MFC4699304.1"/>
    <property type="molecule type" value="Genomic_DNA"/>
</dbReference>
<dbReference type="Proteomes" id="UP001595897">
    <property type="component" value="Unassembled WGS sequence"/>
</dbReference>
<comment type="caution">
    <text evidence="2">The sequence shown here is derived from an EMBL/GenBank/DDBJ whole genome shotgun (WGS) entry which is preliminary data.</text>
</comment>
<dbReference type="InterPro" id="IPR013317">
    <property type="entry name" value="DnaA_dom"/>
</dbReference>
<keyword evidence="3" id="KW-1185">Reference proteome</keyword>
<evidence type="ECO:0000313" key="3">
    <source>
        <dbReference type="Proteomes" id="UP001595897"/>
    </source>
</evidence>